<reference evidence="3 4" key="1">
    <citation type="submission" date="2022-09" db="EMBL/GenBank/DDBJ databases">
        <title>New species of Phenylobacterium.</title>
        <authorList>
            <person name="Mieszkin S."/>
        </authorList>
    </citation>
    <scope>NUCLEOTIDE SEQUENCE [LARGE SCALE GENOMIC DNA]</scope>
    <source>
        <strain evidence="3 4">HK31-G</strain>
    </source>
</reference>
<evidence type="ECO:0000256" key="1">
    <source>
        <dbReference type="SAM" id="MobiDB-lite"/>
    </source>
</evidence>
<dbReference type="Proteomes" id="UP001598130">
    <property type="component" value="Unassembled WGS sequence"/>
</dbReference>
<keyword evidence="2" id="KW-0732">Signal</keyword>
<keyword evidence="4" id="KW-1185">Reference proteome</keyword>
<evidence type="ECO:0000313" key="4">
    <source>
        <dbReference type="Proteomes" id="UP001598130"/>
    </source>
</evidence>
<dbReference type="PROSITE" id="PS51257">
    <property type="entry name" value="PROKAR_LIPOPROTEIN"/>
    <property type="match status" value="1"/>
</dbReference>
<organism evidence="3 4">
    <name type="scientific">Phenylobacterium ferrooxidans</name>
    <dbReference type="NCBI Taxonomy" id="2982689"/>
    <lineage>
        <taxon>Bacteria</taxon>
        <taxon>Pseudomonadati</taxon>
        <taxon>Pseudomonadota</taxon>
        <taxon>Alphaproteobacteria</taxon>
        <taxon>Caulobacterales</taxon>
        <taxon>Caulobacteraceae</taxon>
        <taxon>Phenylobacterium</taxon>
    </lineage>
</organism>
<sequence>MTRSPMLPLVLLAAVLALSACASGPTAATPDSATDPARGYGEMAPIPNPDGSRPAAAPRPAAPRPSPQAPVAKPAAPRPAAPAASPKPGANAARAAQLRAQGLEQLNRGAIDRAVALLSQASQLDPGNALIQRDLARAVRIRGAVRAKP</sequence>
<feature type="region of interest" description="Disordered" evidence="1">
    <location>
        <begin position="23"/>
        <end position="96"/>
    </location>
</feature>
<comment type="caution">
    <text evidence="3">The sequence shown here is derived from an EMBL/GenBank/DDBJ whole genome shotgun (WGS) entry which is preliminary data.</text>
</comment>
<gene>
    <name evidence="3" type="ORF">OCL97_11460</name>
</gene>
<dbReference type="EMBL" id="JAOTJD010000019">
    <property type="protein sequence ID" value="MFD3264574.1"/>
    <property type="molecule type" value="Genomic_DNA"/>
</dbReference>
<evidence type="ECO:0000313" key="3">
    <source>
        <dbReference type="EMBL" id="MFD3264574.1"/>
    </source>
</evidence>
<evidence type="ECO:0008006" key="5">
    <source>
        <dbReference type="Google" id="ProtNLM"/>
    </source>
</evidence>
<name>A0ABW6CP47_9CAUL</name>
<feature type="compositionally biased region" description="Low complexity" evidence="1">
    <location>
        <begin position="81"/>
        <end position="96"/>
    </location>
</feature>
<dbReference type="RefSeq" id="WP_377370181.1">
    <property type="nucleotide sequence ID" value="NZ_JAOTJD010000019.1"/>
</dbReference>
<feature type="chain" id="PRO_5045616177" description="Tetratricopeptide repeat protein" evidence="2">
    <location>
        <begin position="23"/>
        <end position="149"/>
    </location>
</feature>
<evidence type="ECO:0000256" key="2">
    <source>
        <dbReference type="SAM" id="SignalP"/>
    </source>
</evidence>
<accession>A0ABW6CP47</accession>
<feature type="compositionally biased region" description="Low complexity" evidence="1">
    <location>
        <begin position="23"/>
        <end position="37"/>
    </location>
</feature>
<proteinExistence type="predicted"/>
<protein>
    <recommendedName>
        <fullName evidence="5">Tetratricopeptide repeat protein</fullName>
    </recommendedName>
</protein>
<feature type="signal peptide" evidence="2">
    <location>
        <begin position="1"/>
        <end position="22"/>
    </location>
</feature>